<feature type="region of interest" description="Disordered" evidence="3">
    <location>
        <begin position="223"/>
        <end position="246"/>
    </location>
</feature>
<feature type="compositionally biased region" description="Polar residues" evidence="3">
    <location>
        <begin position="236"/>
        <end position="246"/>
    </location>
</feature>
<dbReference type="SMART" id="SM01349">
    <property type="entry name" value="TOG"/>
    <property type="match status" value="2"/>
</dbReference>
<evidence type="ECO:0000259" key="4">
    <source>
        <dbReference type="SMART" id="SM01349"/>
    </source>
</evidence>
<dbReference type="InterPro" id="IPR045110">
    <property type="entry name" value="XMAP215"/>
</dbReference>
<evidence type="ECO:0000313" key="6">
    <source>
        <dbReference type="Proteomes" id="UP000688947"/>
    </source>
</evidence>
<feature type="region of interest" description="Disordered" evidence="3">
    <location>
        <begin position="468"/>
        <end position="552"/>
    </location>
</feature>
<dbReference type="PANTHER" id="PTHR12609">
    <property type="entry name" value="MICROTUBULE ASSOCIATED PROTEIN XMAP215"/>
    <property type="match status" value="1"/>
</dbReference>
<dbReference type="AlphaFoldDB" id="A0A8T1UR80"/>
<gene>
    <name evidence="5" type="ORF">JG687_00004546</name>
</gene>
<feature type="domain" description="TOG" evidence="4">
    <location>
        <begin position="586"/>
        <end position="821"/>
    </location>
</feature>
<evidence type="ECO:0000256" key="3">
    <source>
        <dbReference type="SAM" id="MobiDB-lite"/>
    </source>
</evidence>
<feature type="domain" description="TOG" evidence="4">
    <location>
        <begin position="1"/>
        <end position="221"/>
    </location>
</feature>
<dbReference type="EMBL" id="JAENGZ010000158">
    <property type="protein sequence ID" value="KAG6966961.1"/>
    <property type="molecule type" value="Genomic_DNA"/>
</dbReference>
<dbReference type="OrthoDB" id="46159at2759"/>
<feature type="repeat" description="HEAT" evidence="2">
    <location>
        <begin position="322"/>
        <end position="359"/>
    </location>
</feature>
<evidence type="ECO:0000256" key="1">
    <source>
        <dbReference type="ARBA" id="ARBA00022737"/>
    </source>
</evidence>
<dbReference type="GO" id="GO:0007051">
    <property type="term" value="P:spindle organization"/>
    <property type="evidence" value="ECO:0007669"/>
    <property type="project" value="InterPro"/>
</dbReference>
<accession>A0A8T1UR80</accession>
<dbReference type="GO" id="GO:0051010">
    <property type="term" value="F:microtubule plus-end binding"/>
    <property type="evidence" value="ECO:0007669"/>
    <property type="project" value="InterPro"/>
</dbReference>
<protein>
    <recommendedName>
        <fullName evidence="4">TOG domain-containing protein</fullName>
    </recommendedName>
</protein>
<keyword evidence="1" id="KW-0677">Repeat</keyword>
<evidence type="ECO:0000313" key="5">
    <source>
        <dbReference type="EMBL" id="KAG6966961.1"/>
    </source>
</evidence>
<evidence type="ECO:0000256" key="2">
    <source>
        <dbReference type="PROSITE-ProRule" id="PRU00103"/>
    </source>
</evidence>
<organism evidence="5 6">
    <name type="scientific">Phytophthora cactorum</name>
    <dbReference type="NCBI Taxonomy" id="29920"/>
    <lineage>
        <taxon>Eukaryota</taxon>
        <taxon>Sar</taxon>
        <taxon>Stramenopiles</taxon>
        <taxon>Oomycota</taxon>
        <taxon>Peronosporomycetes</taxon>
        <taxon>Peronosporales</taxon>
        <taxon>Peronosporaceae</taxon>
        <taxon>Phytophthora</taxon>
    </lineage>
</organism>
<dbReference type="GO" id="GO:0046785">
    <property type="term" value="P:microtubule polymerization"/>
    <property type="evidence" value="ECO:0007669"/>
    <property type="project" value="InterPro"/>
</dbReference>
<dbReference type="GO" id="GO:0030951">
    <property type="term" value="P:establishment or maintenance of microtubule cytoskeleton polarity"/>
    <property type="evidence" value="ECO:0007669"/>
    <property type="project" value="InterPro"/>
</dbReference>
<dbReference type="Proteomes" id="UP000688947">
    <property type="component" value="Unassembled WGS sequence"/>
</dbReference>
<sequence length="827" mass="92461">MEKTAALLASAATKQRFAGITRLLEQLRRQEAVPESSATLFPHVLPCLRDHNSKIALGALEIFELLVARVTESTLRSYFNLLWISLVERLGDSKLLVREKAVDVVVEISVVLDVTTVLEKLKDCMSHKNWRTREQSLHAVWRCLERHDLFKERQEELLNDVLKLLEDSSKDVRDAAITTLEKFYTFIGPSLLSDLEYKNIRATHMKTLTSRFEGLSARSSSLPGVVHAAPSRDAESSQPYSNAPASNNALPDELSSILSSYDLQVSSSSSSMARYLASVRSRTLNEEAKATAASAEGVLKHLLPLLKLSNDSQRLLPHLKTVLPKLLQKFIDTKESIREVAKENLEYIASTVDSSTLAAIVISMLGDGSNMKVKAAMCHYLRELLPGAEGYMKHGTNNSHMRSFLLKIALLMDTDVPVSVSSACGELVSVASQLYGPEMEVALGLLPPSKRLVVSKILKSKKIVLNFSNPQRPPFSTSSTTPHSARSRDGYNDNQEIPPAPKPERSRKRVESPSVDSSSPARQNSQKRINTTSQITSQVPVEDQRIDARPRSSAAVERLVAKTMPSENVSFSSAMFSFVGDRVDKHDVQLEDILHILEQNNLPEAELKHALRKTLHFIKNGSSETWDRCFGRLLLLLLDAATENNVYALNLLQRLVEAQPSRAQMFFELLLQRLIDAMVDQVDVAHHLMERILHDLVSSASDHQQTLSVLIPLGSNREPPMLQVVLRLIKVCFQTCERSSPQESAFLCQHDVADRLMSMLARRVDHASASVRKHAVDCLVAFHFATKEDSSIMPKYLTELDDTRRRLVEIFINRAKMERHHIGLSST</sequence>
<reference evidence="5" key="1">
    <citation type="submission" date="2021-01" db="EMBL/GenBank/DDBJ databases">
        <title>Phytophthora aleatoria, a newly-described species from Pinus radiata is distinct from Phytophthora cactorum isolates based on comparative genomics.</title>
        <authorList>
            <person name="Mcdougal R."/>
            <person name="Panda P."/>
            <person name="Williams N."/>
            <person name="Studholme D.J."/>
        </authorList>
    </citation>
    <scope>NUCLEOTIDE SEQUENCE</scope>
    <source>
        <strain evidence="5">NZFS 3830</strain>
    </source>
</reference>
<dbReference type="PROSITE" id="PS50077">
    <property type="entry name" value="HEAT_REPEAT"/>
    <property type="match status" value="2"/>
</dbReference>
<name>A0A8T1UR80_9STRA</name>
<dbReference type="InterPro" id="IPR021133">
    <property type="entry name" value="HEAT_type_2"/>
</dbReference>
<dbReference type="GO" id="GO:0061863">
    <property type="term" value="F:microtubule plus end polymerase"/>
    <property type="evidence" value="ECO:0007669"/>
    <property type="project" value="InterPro"/>
</dbReference>
<dbReference type="Pfam" id="PF21040">
    <property type="entry name" value="CEP104-like_TOG"/>
    <property type="match status" value="1"/>
</dbReference>
<dbReference type="VEuPathDB" id="FungiDB:PC110_g11745"/>
<comment type="caution">
    <text evidence="5">The sequence shown here is derived from an EMBL/GenBank/DDBJ whole genome shotgun (WGS) entry which is preliminary data.</text>
</comment>
<dbReference type="InterPro" id="IPR034085">
    <property type="entry name" value="TOG"/>
</dbReference>
<feature type="repeat" description="HEAT" evidence="2">
    <location>
        <begin position="157"/>
        <end position="195"/>
    </location>
</feature>
<feature type="compositionally biased region" description="Polar residues" evidence="3">
    <location>
        <begin position="514"/>
        <end position="539"/>
    </location>
</feature>
<proteinExistence type="predicted"/>